<dbReference type="Gene3D" id="1.25.40.390">
    <property type="match status" value="1"/>
</dbReference>
<evidence type="ECO:0008006" key="3">
    <source>
        <dbReference type="Google" id="ProtNLM"/>
    </source>
</evidence>
<dbReference type="Proteomes" id="UP000660862">
    <property type="component" value="Unassembled WGS sequence"/>
</dbReference>
<name>A0A917HKA5_9SPHI</name>
<gene>
    <name evidence="1" type="ORF">GCM10007415_12600</name>
</gene>
<evidence type="ECO:0000313" key="1">
    <source>
        <dbReference type="EMBL" id="GGG81429.1"/>
    </source>
</evidence>
<dbReference type="Pfam" id="PF12771">
    <property type="entry name" value="SusD-like_2"/>
    <property type="match status" value="1"/>
</dbReference>
<dbReference type="EMBL" id="BMER01000001">
    <property type="protein sequence ID" value="GGG81429.1"/>
    <property type="molecule type" value="Genomic_DNA"/>
</dbReference>
<sequence>MVMNTVIKNILYTTALAFTLGACSDSEFEKINTDPNRPANVPTPSIILAAQKQLVDNIRNENFSLRGAQLFAQYYSQNIYTDQSRYDIPRSYADTYWANAYKALNNLNKVIQLNTDEATKATASAGAAGTNANQIAISRILKAFTFHSLTDVFGDIPYESYGNDDPDFEALQQDPENYTPKYASQQKIYADLLNELRLAADTLWKYKDQNTFGNSDIIYKGANESWARFANSLRLRLATRIQTKDADLANQHIEAAIAQGVFTSNAHNAVFRYAASAPNEAPLYRATVTANRKDFAVSHIVVNALKGELGPFDSEDPRLSVYALPNANGQYVGQPYGLPLDAGGINGPTDISLPGAVINAANFGETLQEYAEVAFLIAEHNNWSDAEYRSGVQASLEKWGIGAATAKAYADGLPPASRETVLAQKYFALFTQGLEAWSEIRRTGHPTFLVKPNDVVWERTTANGTTTYRFDPIFGNGIPQRLFYPEKEQSVNRSNYQNALENQGDDVITTKIWWAK</sequence>
<keyword evidence="2" id="KW-1185">Reference proteome</keyword>
<proteinExistence type="predicted"/>
<evidence type="ECO:0000313" key="2">
    <source>
        <dbReference type="Proteomes" id="UP000660862"/>
    </source>
</evidence>
<organism evidence="1 2">
    <name type="scientific">Parapedobacter pyrenivorans</name>
    <dbReference type="NCBI Taxonomy" id="1305674"/>
    <lineage>
        <taxon>Bacteria</taxon>
        <taxon>Pseudomonadati</taxon>
        <taxon>Bacteroidota</taxon>
        <taxon>Sphingobacteriia</taxon>
        <taxon>Sphingobacteriales</taxon>
        <taxon>Sphingobacteriaceae</taxon>
        <taxon>Parapedobacter</taxon>
    </lineage>
</organism>
<protein>
    <recommendedName>
        <fullName evidence="3">Starch-binding associating with outer membrane</fullName>
    </recommendedName>
</protein>
<comment type="caution">
    <text evidence="1">The sequence shown here is derived from an EMBL/GenBank/DDBJ whole genome shotgun (WGS) entry which is preliminary data.</text>
</comment>
<reference evidence="1" key="2">
    <citation type="submission" date="2020-09" db="EMBL/GenBank/DDBJ databases">
        <authorList>
            <person name="Sun Q."/>
            <person name="Zhou Y."/>
        </authorList>
    </citation>
    <scope>NUCLEOTIDE SEQUENCE</scope>
    <source>
        <strain evidence="1">CGMCC 1.12195</strain>
    </source>
</reference>
<dbReference type="InterPro" id="IPR011990">
    <property type="entry name" value="TPR-like_helical_dom_sf"/>
</dbReference>
<reference evidence="1" key="1">
    <citation type="journal article" date="2014" name="Int. J. Syst. Evol. Microbiol.">
        <title>Complete genome sequence of Corynebacterium casei LMG S-19264T (=DSM 44701T), isolated from a smear-ripened cheese.</title>
        <authorList>
            <consortium name="US DOE Joint Genome Institute (JGI-PGF)"/>
            <person name="Walter F."/>
            <person name="Albersmeier A."/>
            <person name="Kalinowski J."/>
            <person name="Ruckert C."/>
        </authorList>
    </citation>
    <scope>NUCLEOTIDE SEQUENCE</scope>
    <source>
        <strain evidence="1">CGMCC 1.12195</strain>
    </source>
</reference>
<dbReference type="InterPro" id="IPR041662">
    <property type="entry name" value="SusD-like_2"/>
</dbReference>
<dbReference type="AlphaFoldDB" id="A0A917HKA5"/>
<dbReference type="SUPFAM" id="SSF48452">
    <property type="entry name" value="TPR-like"/>
    <property type="match status" value="1"/>
</dbReference>
<accession>A0A917HKA5</accession>